<evidence type="ECO:0000313" key="3">
    <source>
        <dbReference type="Proteomes" id="UP000002814"/>
    </source>
</evidence>
<dbReference type="InterPro" id="IPR009195">
    <property type="entry name" value="Uncharacterised_YjbK"/>
</dbReference>
<dbReference type="GO" id="GO:0004016">
    <property type="term" value="F:adenylate cyclase activity"/>
    <property type="evidence" value="ECO:0007669"/>
    <property type="project" value="UniProtKB-EC"/>
</dbReference>
<dbReference type="AlphaFoldDB" id="E7SBE4"/>
<reference evidence="2 3" key="1">
    <citation type="submission" date="2010-12" db="EMBL/GenBank/DDBJ databases">
        <authorList>
            <person name="Muzny D."/>
            <person name="Qin X."/>
            <person name="Deng J."/>
            <person name="Jiang H."/>
            <person name="Liu Y."/>
            <person name="Qu J."/>
            <person name="Song X.-Z."/>
            <person name="Zhang L."/>
            <person name="Thornton R."/>
            <person name="Coyle M."/>
            <person name="Francisco L."/>
            <person name="Jackson L."/>
            <person name="Javaid M."/>
            <person name="Korchina V."/>
            <person name="Kovar C."/>
            <person name="Mata R."/>
            <person name="Mathew T."/>
            <person name="Ngo R."/>
            <person name="Nguyen L."/>
            <person name="Nguyen N."/>
            <person name="Okwuonu G."/>
            <person name="Ongeri F."/>
            <person name="Pham C."/>
            <person name="Simmons D."/>
            <person name="Wilczek-Boney K."/>
            <person name="Hale W."/>
            <person name="Jakkamsetti A."/>
            <person name="Pham P."/>
            <person name="Ruth R."/>
            <person name="San Lucas F."/>
            <person name="Warren J."/>
            <person name="Zhang J."/>
            <person name="Zhao Z."/>
            <person name="Zhou C."/>
            <person name="Zhu D."/>
            <person name="Lee S."/>
            <person name="Bess C."/>
            <person name="Blankenburg K."/>
            <person name="Forbes L."/>
            <person name="Fu Q."/>
            <person name="Gubbala S."/>
            <person name="Hirani K."/>
            <person name="Jayaseelan J.C."/>
            <person name="Lara F."/>
            <person name="Munidasa M."/>
            <person name="Palculict T."/>
            <person name="Patil S."/>
            <person name="Pu L.-L."/>
            <person name="Saada N."/>
            <person name="Tang L."/>
            <person name="Weissenberger G."/>
            <person name="Zhu Y."/>
            <person name="Hemphill L."/>
            <person name="Shang Y."/>
            <person name="Youmans B."/>
            <person name="Ayvaz T."/>
            <person name="Ross M."/>
            <person name="Santibanez J."/>
            <person name="Aqrawi P."/>
            <person name="Gross S."/>
            <person name="Joshi V."/>
            <person name="Fowler G."/>
            <person name="Nazareth L."/>
            <person name="Reid J."/>
            <person name="Worley K."/>
            <person name="Petrosino J."/>
            <person name="Highlander S."/>
            <person name="Gibbs R."/>
        </authorList>
    </citation>
    <scope>NUCLEOTIDE SEQUENCE [LARGE SCALE GENOMIC DNA]</scope>
    <source>
        <strain evidence="2 3">ATCC 700641</strain>
    </source>
</reference>
<dbReference type="Gene3D" id="2.40.320.10">
    <property type="entry name" value="Hypothetical Protein Pfu-838710-001"/>
    <property type="match status" value="1"/>
</dbReference>
<proteinExistence type="predicted"/>
<protein>
    <submittedName>
        <fullName evidence="2">Adenylate cyclase</fullName>
        <ecNumber evidence="2">4.6.1.1</ecNumber>
    </submittedName>
</protein>
<comment type="caution">
    <text evidence="2">The sequence shown here is derived from an EMBL/GenBank/DDBJ whole genome shotgun (WGS) entry which is preliminary data.</text>
</comment>
<accession>E7SBE4</accession>
<dbReference type="CDD" id="cd07762">
    <property type="entry name" value="CYTH-like_Pase_1"/>
    <property type="match status" value="1"/>
</dbReference>
<dbReference type="Proteomes" id="UP000002814">
    <property type="component" value="Unassembled WGS sequence"/>
</dbReference>
<dbReference type="eggNOG" id="COG4116">
    <property type="taxonomic scope" value="Bacteria"/>
</dbReference>
<dbReference type="SMART" id="SM01118">
    <property type="entry name" value="CYTH"/>
    <property type="match status" value="1"/>
</dbReference>
<organism evidence="2 3">
    <name type="scientific">Streptococcus australis ATCC 700641</name>
    <dbReference type="NCBI Taxonomy" id="888833"/>
    <lineage>
        <taxon>Bacteria</taxon>
        <taxon>Bacillati</taxon>
        <taxon>Bacillota</taxon>
        <taxon>Bacilli</taxon>
        <taxon>Lactobacillales</taxon>
        <taxon>Streptococcaceae</taxon>
        <taxon>Streptococcus</taxon>
    </lineage>
</organism>
<dbReference type="EC" id="4.6.1.1" evidence="2"/>
<evidence type="ECO:0000313" key="2">
    <source>
        <dbReference type="EMBL" id="EFV99403.1"/>
    </source>
</evidence>
<feature type="domain" description="CYTH" evidence="1">
    <location>
        <begin position="12"/>
        <end position="197"/>
    </location>
</feature>
<evidence type="ECO:0000259" key="1">
    <source>
        <dbReference type="PROSITE" id="PS51707"/>
    </source>
</evidence>
<name>E7SBE4_9STRE</name>
<dbReference type="HOGENOM" id="CLU_088898_1_0_9"/>
<dbReference type="EMBL" id="AEQR01000019">
    <property type="protein sequence ID" value="EFV99403.1"/>
    <property type="molecule type" value="Genomic_DNA"/>
</dbReference>
<keyword evidence="2" id="KW-0456">Lyase</keyword>
<sequence>MQTKEKDVAMNHLEIEFKTLLTKEEYHSLEDFFKDQPPIEQTNHYIDTPDQAIRNHKMALRIRTLADRAELTLKVPQEAGHFEYNQALTFDQVEAFLSKKKIPQGEIANFLTDLEIPLAALDVWGSLETERREKKIPKGLLAFDRSRYNSIEDYELEMEVDAASDETYFHEFLKEKQIEYKPAKSKVARLAQSLLKS</sequence>
<dbReference type="PROSITE" id="PS51707">
    <property type="entry name" value="CYTH"/>
    <property type="match status" value="1"/>
</dbReference>
<keyword evidence="3" id="KW-1185">Reference proteome</keyword>
<dbReference type="InterPro" id="IPR033469">
    <property type="entry name" value="CYTH-like_dom_sf"/>
</dbReference>
<gene>
    <name evidence="2" type="primary">cyaA</name>
    <name evidence="2" type="ORF">HMPREF9421_1511</name>
</gene>
<dbReference type="Pfam" id="PF01928">
    <property type="entry name" value="CYTH"/>
    <property type="match status" value="1"/>
</dbReference>
<dbReference type="InterPro" id="IPR023577">
    <property type="entry name" value="CYTH_domain"/>
</dbReference>
<dbReference type="PIRSF" id="PIRSF012526">
    <property type="entry name" value="CYTH_UCP012526"/>
    <property type="match status" value="1"/>
</dbReference>
<dbReference type="SUPFAM" id="SSF55154">
    <property type="entry name" value="CYTH-like phosphatases"/>
    <property type="match status" value="1"/>
</dbReference>